<organism evidence="2 3">
    <name type="scientific">Streptococcus himalayensis</name>
    <dbReference type="NCBI Taxonomy" id="1888195"/>
    <lineage>
        <taxon>Bacteria</taxon>
        <taxon>Bacillati</taxon>
        <taxon>Bacillota</taxon>
        <taxon>Bacilli</taxon>
        <taxon>Lactobacillales</taxon>
        <taxon>Streptococcaceae</taxon>
        <taxon>Streptococcus</taxon>
    </lineage>
</organism>
<proteinExistence type="predicted"/>
<name>A0A917A475_9STRE</name>
<evidence type="ECO:0000256" key="1">
    <source>
        <dbReference type="SAM" id="Phobius"/>
    </source>
</evidence>
<dbReference type="OrthoDB" id="2220228at2"/>
<dbReference type="InterPro" id="IPR046664">
    <property type="entry name" value="DUF6773"/>
</dbReference>
<dbReference type="AlphaFoldDB" id="A0A917A475"/>
<reference evidence="2" key="1">
    <citation type="journal article" date="2014" name="Int. J. Syst. Evol. Microbiol.">
        <title>Complete genome sequence of Corynebacterium casei LMG S-19264T (=DSM 44701T), isolated from a smear-ripened cheese.</title>
        <authorList>
            <consortium name="US DOE Joint Genome Institute (JGI-PGF)"/>
            <person name="Walter F."/>
            <person name="Albersmeier A."/>
            <person name="Kalinowski J."/>
            <person name="Ruckert C."/>
        </authorList>
    </citation>
    <scope>NUCLEOTIDE SEQUENCE</scope>
    <source>
        <strain evidence="2">CGMCC 1.15533</strain>
    </source>
</reference>
<keyword evidence="1" id="KW-0472">Membrane</keyword>
<evidence type="ECO:0000313" key="3">
    <source>
        <dbReference type="Proteomes" id="UP000660801"/>
    </source>
</evidence>
<feature type="transmembrane region" description="Helical" evidence="1">
    <location>
        <begin position="21"/>
        <end position="43"/>
    </location>
</feature>
<keyword evidence="3" id="KW-1185">Reference proteome</keyword>
<dbReference type="RefSeq" id="WP_068989312.1">
    <property type="nucleotide sequence ID" value="NZ_BMJN01000004.1"/>
</dbReference>
<feature type="transmembrane region" description="Helical" evidence="1">
    <location>
        <begin position="80"/>
        <end position="100"/>
    </location>
</feature>
<feature type="transmembrane region" description="Helical" evidence="1">
    <location>
        <begin position="49"/>
        <end position="68"/>
    </location>
</feature>
<dbReference type="EMBL" id="BMJN01000004">
    <property type="protein sequence ID" value="GGE26173.1"/>
    <property type="molecule type" value="Genomic_DNA"/>
</dbReference>
<feature type="transmembrane region" description="Helical" evidence="1">
    <location>
        <begin position="115"/>
        <end position="137"/>
    </location>
</feature>
<reference evidence="2" key="2">
    <citation type="submission" date="2020-09" db="EMBL/GenBank/DDBJ databases">
        <authorList>
            <person name="Sun Q."/>
            <person name="Zhou Y."/>
        </authorList>
    </citation>
    <scope>NUCLEOTIDE SEQUENCE</scope>
    <source>
        <strain evidence="2">CGMCC 1.15533</strain>
    </source>
</reference>
<evidence type="ECO:0000313" key="2">
    <source>
        <dbReference type="EMBL" id="GGE26173.1"/>
    </source>
</evidence>
<protein>
    <submittedName>
        <fullName evidence="2">Uncharacterized protein</fullName>
    </submittedName>
</protein>
<dbReference type="Proteomes" id="UP000660801">
    <property type="component" value="Unassembled WGS sequence"/>
</dbReference>
<keyword evidence="1" id="KW-1133">Transmembrane helix</keyword>
<sequence length="156" mass="17527">MKVKKALVDERVIGLEHQIMAEIGTILLVLLPVSALIKSAILHQPFERYSFESIAGLVALIYAIIRYVMKGLDMTRGTNVWLSGLGMALLTTVICSWNNYQTYGSHYHGLMDGHFWAVVLILFISSSLLVFVLYGALHLLSRYSQKKLLAQLDKDD</sequence>
<accession>A0A917A475</accession>
<comment type="caution">
    <text evidence="2">The sequence shown here is derived from an EMBL/GenBank/DDBJ whole genome shotgun (WGS) entry which is preliminary data.</text>
</comment>
<gene>
    <name evidence="2" type="ORF">GCM10011510_04150</name>
</gene>
<dbReference type="Pfam" id="PF20563">
    <property type="entry name" value="DUF6773"/>
    <property type="match status" value="1"/>
</dbReference>
<keyword evidence="1" id="KW-0812">Transmembrane</keyword>